<dbReference type="EMBL" id="JAFCJH010000043">
    <property type="protein sequence ID" value="MBR0799733.1"/>
    <property type="molecule type" value="Genomic_DNA"/>
</dbReference>
<organism evidence="1 2">
    <name type="scientific">Bradyrhizobium jicamae</name>
    <dbReference type="NCBI Taxonomy" id="280332"/>
    <lineage>
        <taxon>Bacteria</taxon>
        <taxon>Pseudomonadati</taxon>
        <taxon>Pseudomonadota</taxon>
        <taxon>Alphaproteobacteria</taxon>
        <taxon>Hyphomicrobiales</taxon>
        <taxon>Nitrobacteraceae</taxon>
        <taxon>Bradyrhizobium</taxon>
    </lineage>
</organism>
<evidence type="ECO:0000313" key="1">
    <source>
        <dbReference type="EMBL" id="MBR0799733.1"/>
    </source>
</evidence>
<comment type="caution">
    <text evidence="1">The sequence shown here is derived from an EMBL/GenBank/DDBJ whole genome shotgun (WGS) entry which is preliminary data.</text>
</comment>
<evidence type="ECO:0000313" key="2">
    <source>
        <dbReference type="Proteomes" id="UP001315278"/>
    </source>
</evidence>
<dbReference type="Pfam" id="PF19991">
    <property type="entry name" value="HMA_2"/>
    <property type="match status" value="1"/>
</dbReference>
<evidence type="ECO:0008006" key="3">
    <source>
        <dbReference type="Google" id="ProtNLM"/>
    </source>
</evidence>
<name>A0ABS5FSI3_9BRAD</name>
<reference evidence="2" key="1">
    <citation type="journal article" date="2021" name="ISME J.">
        <title>Evolutionary origin and ecological implication of a unique nif island in free-living Bradyrhizobium lineages.</title>
        <authorList>
            <person name="Tao J."/>
        </authorList>
    </citation>
    <scope>NUCLEOTIDE SEQUENCE [LARGE SCALE GENOMIC DNA]</scope>
    <source>
        <strain evidence="2">SZCCT0434</strain>
    </source>
</reference>
<sequence>MTKMKLQIAHQVPGRIRIKVPSAKENPELLEQIKQTFNVIPGIEQVTVNPTTGSVVLHYDTERHDEFHGRLQHHTGGHHKPPSDEIDALASKIEQEAEYLAEHSHAARVIVDFFKDFDKGIKVATGNVVDLKILLATGIAGFTIFEVGASAATPVWVTLAVFALNHMIQANLPKEDEAEPAPATA</sequence>
<protein>
    <recommendedName>
        <fullName evidence="3">HMA domain-containing protein</fullName>
    </recommendedName>
</protein>
<keyword evidence="2" id="KW-1185">Reference proteome</keyword>
<proteinExistence type="predicted"/>
<gene>
    <name evidence="1" type="ORF">JQ615_30615</name>
</gene>
<dbReference type="Proteomes" id="UP001315278">
    <property type="component" value="Unassembled WGS sequence"/>
</dbReference>
<dbReference type="RefSeq" id="WP_212394633.1">
    <property type="nucleotide sequence ID" value="NZ_JAFCJH010000043.1"/>
</dbReference>
<accession>A0ABS5FSI3</accession>